<name>A0A542SM46_9MICO</name>
<gene>
    <name evidence="1" type="ORF">FB389_0325</name>
</gene>
<evidence type="ECO:0000313" key="1">
    <source>
        <dbReference type="EMBL" id="TQK75692.1"/>
    </source>
</evidence>
<organism evidence="1 2">
    <name type="scientific">Rarobacter incanus</name>
    <dbReference type="NCBI Taxonomy" id="153494"/>
    <lineage>
        <taxon>Bacteria</taxon>
        <taxon>Bacillati</taxon>
        <taxon>Actinomycetota</taxon>
        <taxon>Actinomycetes</taxon>
        <taxon>Micrococcales</taxon>
        <taxon>Rarobacteraceae</taxon>
        <taxon>Rarobacter</taxon>
    </lineage>
</organism>
<protein>
    <submittedName>
        <fullName evidence="1">Uncharacterized protein</fullName>
    </submittedName>
</protein>
<sequence>MGKPEKSRIVAEPSAWGSVGGRFKSCRPDKPCLVISERVELMGCSARFVALGVGRRAYVRLGAFPPGAFENYLQATSLKDTEALTQAT</sequence>
<dbReference type="Proteomes" id="UP000316181">
    <property type="component" value="Unassembled WGS sequence"/>
</dbReference>
<comment type="caution">
    <text evidence="1">The sequence shown here is derived from an EMBL/GenBank/DDBJ whole genome shotgun (WGS) entry which is preliminary data.</text>
</comment>
<reference evidence="1 2" key="1">
    <citation type="submission" date="2019-06" db="EMBL/GenBank/DDBJ databases">
        <title>Sequencing the genomes of 1000 actinobacteria strains.</title>
        <authorList>
            <person name="Klenk H.-P."/>
        </authorList>
    </citation>
    <scope>NUCLEOTIDE SEQUENCE [LARGE SCALE GENOMIC DNA]</scope>
    <source>
        <strain evidence="1 2">DSM 10596</strain>
    </source>
</reference>
<evidence type="ECO:0000313" key="2">
    <source>
        <dbReference type="Proteomes" id="UP000316181"/>
    </source>
</evidence>
<dbReference type="EMBL" id="VFNV01000001">
    <property type="protein sequence ID" value="TQK75692.1"/>
    <property type="molecule type" value="Genomic_DNA"/>
</dbReference>
<accession>A0A542SM46</accession>
<proteinExistence type="predicted"/>
<dbReference type="AlphaFoldDB" id="A0A542SM46"/>
<keyword evidence="2" id="KW-1185">Reference proteome</keyword>